<proteinExistence type="predicted"/>
<dbReference type="InterPro" id="IPR018575">
    <property type="entry name" value="Restrct_endonuc_II_Eco29kI"/>
</dbReference>
<evidence type="ECO:0000313" key="2">
    <source>
        <dbReference type="Proteomes" id="UP001164935"/>
    </source>
</evidence>
<dbReference type="GO" id="GO:0004519">
    <property type="term" value="F:endonuclease activity"/>
    <property type="evidence" value="ECO:0007669"/>
    <property type="project" value="UniProtKB-KW"/>
</dbReference>
<keyword evidence="1" id="KW-0614">Plasmid</keyword>
<dbReference type="REBASE" id="670337">
    <property type="entry name" value="Hsp149ORF17295P"/>
</dbReference>
<keyword evidence="1" id="KW-0540">Nuclease</keyword>
<reference evidence="1" key="1">
    <citation type="submission" date="2022-05" db="EMBL/GenBank/DDBJ databases">
        <title>Complete sequence of a novel PHA-producing Halomonas strain.</title>
        <authorList>
            <person name="Zheng Z."/>
        </authorList>
    </citation>
    <scope>NUCLEOTIDE SEQUENCE</scope>
    <source>
        <strain evidence="1">ZZQ-149</strain>
        <plasmid evidence="1">pH149-1</plasmid>
    </source>
</reference>
<dbReference type="KEGG" id="hqn:M0220_17290"/>
<keyword evidence="1" id="KW-0255">Endonuclease</keyword>
<dbReference type="EMBL" id="CP096974">
    <property type="protein sequence ID" value="UYO76375.1"/>
    <property type="molecule type" value="Genomic_DNA"/>
</dbReference>
<name>A0AA46TTR0_9GAMM</name>
<keyword evidence="2" id="KW-1185">Reference proteome</keyword>
<gene>
    <name evidence="1" type="ORF">M0220_17290</name>
</gene>
<dbReference type="Proteomes" id="UP001164935">
    <property type="component" value="Plasmid pH149-1"/>
</dbReference>
<keyword evidence="1" id="KW-0378">Hydrolase</keyword>
<dbReference type="RefSeq" id="WP_264019259.1">
    <property type="nucleotide sequence ID" value="NZ_CP096974.1"/>
</dbReference>
<geneLocation type="plasmid" evidence="1 2">
    <name>pH149-1</name>
</geneLocation>
<sequence>MTNKIIPFNPLDKKHLGESVGQAMLRQSVTSFSKLNKFNGAGVYAIYYIGDFPSYQAIAARNKDDEFLAPIYVGKAVPSGTRKGKISSIATTALYKRLNEHKKSIEEAENLSIDDFHFRALVVDDIWIPLGESLLISKFAPIWNNLVDGFGNHNPGKGRVAGLRPRWDVLHPGRSWADNFQPRSETMKQIMHEVEEHLRSNPPPDNNVMITV</sequence>
<accession>A0AA46TTR0</accession>
<dbReference type="EC" id="3.1.21.-" evidence="1"/>
<protein>
    <submittedName>
        <fullName evidence="1">Eco29kI family restriction endonuclease</fullName>
        <ecNumber evidence="1">3.1.21.-</ecNumber>
    </submittedName>
</protein>
<dbReference type="GO" id="GO:0016787">
    <property type="term" value="F:hydrolase activity"/>
    <property type="evidence" value="ECO:0007669"/>
    <property type="project" value="UniProtKB-KW"/>
</dbReference>
<evidence type="ECO:0000313" key="1">
    <source>
        <dbReference type="EMBL" id="UYO76375.1"/>
    </source>
</evidence>
<organism evidence="1 2">
    <name type="scientific">Halomonas qinghailakensis</name>
    <dbReference type="NCBI Taxonomy" id="2937790"/>
    <lineage>
        <taxon>Bacteria</taxon>
        <taxon>Pseudomonadati</taxon>
        <taxon>Pseudomonadota</taxon>
        <taxon>Gammaproteobacteria</taxon>
        <taxon>Oceanospirillales</taxon>
        <taxon>Halomonadaceae</taxon>
        <taxon>Halomonas</taxon>
    </lineage>
</organism>
<dbReference type="Pfam" id="PF09517">
    <property type="entry name" value="RE_Eco29kI"/>
    <property type="match status" value="1"/>
</dbReference>
<dbReference type="AlphaFoldDB" id="A0AA46TTR0"/>